<feature type="region of interest" description="Disordered" evidence="1">
    <location>
        <begin position="88"/>
        <end position="113"/>
    </location>
</feature>
<protein>
    <submittedName>
        <fullName evidence="2">Uncharacterized protein</fullName>
    </submittedName>
</protein>
<accession>A0A1D7Y2J4</accession>
<proteinExistence type="predicted"/>
<dbReference type="Proteomes" id="UP000094960">
    <property type="component" value="Chromosome"/>
</dbReference>
<organism evidence="2 3">
    <name type="scientific">Streptomyces fodineus</name>
    <dbReference type="NCBI Taxonomy" id="1904616"/>
    <lineage>
        <taxon>Bacteria</taxon>
        <taxon>Bacillati</taxon>
        <taxon>Actinomycetota</taxon>
        <taxon>Actinomycetes</taxon>
        <taxon>Kitasatosporales</taxon>
        <taxon>Streptomycetaceae</taxon>
        <taxon>Streptomyces</taxon>
    </lineage>
</organism>
<sequence length="113" mass="11853">MRRSQTDQRALAHALQSEELSLQRVEAGQFSGPGLAALDQRGAGRIVFGPRLARPGLGRVTVTEPGDRFPAVLGPQAGAPELERCQVRQSPRLGPPSVPAGQLPPASARGSGR</sequence>
<dbReference type="EMBL" id="CP017248">
    <property type="protein sequence ID" value="AOR29793.1"/>
    <property type="molecule type" value="Genomic_DNA"/>
</dbReference>
<evidence type="ECO:0000256" key="1">
    <source>
        <dbReference type="SAM" id="MobiDB-lite"/>
    </source>
</evidence>
<dbReference type="AlphaFoldDB" id="A0A1D7Y2J4"/>
<evidence type="ECO:0000313" key="2">
    <source>
        <dbReference type="EMBL" id="AOR29793.1"/>
    </source>
</evidence>
<keyword evidence="3" id="KW-1185">Reference proteome</keyword>
<dbReference type="KEGG" id="spun:BFF78_00635"/>
<name>A0A1D7Y2J4_9ACTN</name>
<gene>
    <name evidence="2" type="ORF">BFF78_00635</name>
</gene>
<reference evidence="3" key="1">
    <citation type="submission" date="2016-09" db="EMBL/GenBank/DDBJ databases">
        <title>Streptomyces puniciscabiei strain:TW1S1 Genome sequencing and assembly.</title>
        <authorList>
            <person name="Kim M.-K."/>
            <person name="Kim S.B."/>
        </authorList>
    </citation>
    <scope>NUCLEOTIDE SEQUENCE [LARGE SCALE GENOMIC DNA]</scope>
    <source>
        <strain evidence="3">TW1S1</strain>
    </source>
</reference>
<evidence type="ECO:0000313" key="3">
    <source>
        <dbReference type="Proteomes" id="UP000094960"/>
    </source>
</evidence>